<protein>
    <submittedName>
        <fullName evidence="1">Uncharacterized protein</fullName>
    </submittedName>
</protein>
<accession>A0A5N6K5S4</accession>
<sequence length="75" mass="8754">MCHQGSHNTDTKASSYTYSHSPLLPSIHAQYLHQEGPRWVLIVLSVLYNYRLYDILTECSSFLDLFNLNFYLITI</sequence>
<gene>
    <name evidence="1" type="ORF">EYC80_001673</name>
</gene>
<dbReference type="AlphaFoldDB" id="A0A5N6K5S4"/>
<organism evidence="1 2">
    <name type="scientific">Monilinia laxa</name>
    <name type="common">Brown rot fungus</name>
    <name type="synonym">Sclerotinia laxa</name>
    <dbReference type="NCBI Taxonomy" id="61186"/>
    <lineage>
        <taxon>Eukaryota</taxon>
        <taxon>Fungi</taxon>
        <taxon>Dikarya</taxon>
        <taxon>Ascomycota</taxon>
        <taxon>Pezizomycotina</taxon>
        <taxon>Leotiomycetes</taxon>
        <taxon>Helotiales</taxon>
        <taxon>Sclerotiniaceae</taxon>
        <taxon>Monilinia</taxon>
    </lineage>
</organism>
<dbReference type="EMBL" id="VIGI01000007">
    <property type="protein sequence ID" value="KAB8297886.1"/>
    <property type="molecule type" value="Genomic_DNA"/>
</dbReference>
<proteinExistence type="predicted"/>
<evidence type="ECO:0000313" key="1">
    <source>
        <dbReference type="EMBL" id="KAB8297886.1"/>
    </source>
</evidence>
<keyword evidence="2" id="KW-1185">Reference proteome</keyword>
<evidence type="ECO:0000313" key="2">
    <source>
        <dbReference type="Proteomes" id="UP000326757"/>
    </source>
</evidence>
<comment type="caution">
    <text evidence="1">The sequence shown here is derived from an EMBL/GenBank/DDBJ whole genome shotgun (WGS) entry which is preliminary data.</text>
</comment>
<reference evidence="1 2" key="1">
    <citation type="submission" date="2019-06" db="EMBL/GenBank/DDBJ databases">
        <title>Genome Sequence of the Brown Rot Fungal Pathogen Monilinia laxa.</title>
        <authorList>
            <person name="De Miccolis Angelini R.M."/>
            <person name="Landi L."/>
            <person name="Abate D."/>
            <person name="Pollastro S."/>
            <person name="Romanazzi G."/>
            <person name="Faretra F."/>
        </authorList>
    </citation>
    <scope>NUCLEOTIDE SEQUENCE [LARGE SCALE GENOMIC DNA]</scope>
    <source>
        <strain evidence="1 2">Mlax316</strain>
    </source>
</reference>
<name>A0A5N6K5S4_MONLA</name>
<dbReference type="OrthoDB" id="5346159at2759"/>
<dbReference type="Proteomes" id="UP000326757">
    <property type="component" value="Unassembled WGS sequence"/>
</dbReference>